<organism evidence="1 2">
    <name type="scientific">Xenorhabdus poinarii G6</name>
    <dbReference type="NCBI Taxonomy" id="1354304"/>
    <lineage>
        <taxon>Bacteria</taxon>
        <taxon>Pseudomonadati</taxon>
        <taxon>Pseudomonadota</taxon>
        <taxon>Gammaproteobacteria</taxon>
        <taxon>Enterobacterales</taxon>
        <taxon>Morganellaceae</taxon>
        <taxon>Xenorhabdus</taxon>
    </lineage>
</organism>
<dbReference type="Proteomes" id="UP000032735">
    <property type="component" value="Chromosome"/>
</dbReference>
<accession>A0A068R0E4</accession>
<dbReference type="KEGG" id="xpo:XPG1_0869"/>
<gene>
    <name evidence="1" type="ORF">XPG1_0869</name>
</gene>
<proteinExistence type="predicted"/>
<dbReference type="HOGENOM" id="CLU_2621244_0_0_6"/>
<reference evidence="1 2" key="1">
    <citation type="submission" date="2013-07" db="EMBL/GenBank/DDBJ databases">
        <authorList>
            <person name="Genoscope - CEA"/>
        </authorList>
    </citation>
    <scope>NUCLEOTIDE SEQUENCE [LARGE SCALE GENOMIC DNA]</scope>
    <source>
        <strain evidence="1 2">G6</strain>
    </source>
</reference>
<dbReference type="EMBL" id="FO704551">
    <property type="protein sequence ID" value="CDG20524.1"/>
    <property type="molecule type" value="Genomic_DNA"/>
</dbReference>
<name>A0A068R0E4_9GAMM</name>
<evidence type="ECO:0000313" key="1">
    <source>
        <dbReference type="EMBL" id="CDG20524.1"/>
    </source>
</evidence>
<evidence type="ECO:0000313" key="2">
    <source>
        <dbReference type="Proteomes" id="UP000032735"/>
    </source>
</evidence>
<protein>
    <submittedName>
        <fullName evidence="1">Uncharacterized protein</fullName>
    </submittedName>
</protein>
<dbReference type="AlphaFoldDB" id="A0A068R0E4"/>
<keyword evidence="2" id="KW-1185">Reference proteome</keyword>
<sequence>MKLLIYLSRGSGLTKAGHPRGTPDTRANPRVFAAQQISLHVVQQKYFRCLKGGELTMDTTTLISHEGRRVIQGGGMRK</sequence>